<dbReference type="PIRSF" id="PIRSF018266">
    <property type="entry name" value="FecR"/>
    <property type="match status" value="1"/>
</dbReference>
<dbReference type="GO" id="GO:0016989">
    <property type="term" value="F:sigma factor antagonist activity"/>
    <property type="evidence" value="ECO:0007669"/>
    <property type="project" value="TreeGrafter"/>
</dbReference>
<dbReference type="InterPro" id="IPR012373">
    <property type="entry name" value="Ferrdict_sens_TM"/>
</dbReference>
<dbReference type="Proteomes" id="UP000238270">
    <property type="component" value="Unassembled WGS sequence"/>
</dbReference>
<evidence type="ECO:0000259" key="2">
    <source>
        <dbReference type="Pfam" id="PF16220"/>
    </source>
</evidence>
<dbReference type="InterPro" id="IPR006860">
    <property type="entry name" value="FecR"/>
</dbReference>
<dbReference type="PANTHER" id="PTHR30273">
    <property type="entry name" value="PERIPLASMIC SIGNAL SENSOR AND SIGMA FACTOR ACTIVATOR FECR-RELATED"/>
    <property type="match status" value="1"/>
</dbReference>
<dbReference type="Pfam" id="PF16220">
    <property type="entry name" value="DUF4880"/>
    <property type="match status" value="1"/>
</dbReference>
<reference evidence="3 4" key="1">
    <citation type="submission" date="2016-08" db="EMBL/GenBank/DDBJ databases">
        <title>Evolution of the type three secretion system and type three effector repertoires in Xanthomonas.</title>
        <authorList>
            <person name="Merda D."/>
            <person name="Briand M."/>
            <person name="Bosis E."/>
            <person name="Rousseau C."/>
            <person name="Portier P."/>
            <person name="Jacques M.-A."/>
            <person name="Fischer-Le Saux M."/>
        </authorList>
    </citation>
    <scope>NUCLEOTIDE SEQUENCE [LARGE SCALE GENOMIC DNA]</scope>
    <source>
        <strain evidence="3 4">CFBP 3122</strain>
    </source>
</reference>
<dbReference type="PANTHER" id="PTHR30273:SF2">
    <property type="entry name" value="PROTEIN FECR"/>
    <property type="match status" value="1"/>
</dbReference>
<evidence type="ECO:0000313" key="3">
    <source>
        <dbReference type="EMBL" id="PPT73527.1"/>
    </source>
</evidence>
<feature type="domain" description="FecR N-terminal" evidence="2">
    <location>
        <begin position="18"/>
        <end position="59"/>
    </location>
</feature>
<dbReference type="EMBL" id="MIGV01000046">
    <property type="protein sequence ID" value="PPT73527.1"/>
    <property type="molecule type" value="Genomic_DNA"/>
</dbReference>
<evidence type="ECO:0000259" key="1">
    <source>
        <dbReference type="Pfam" id="PF04773"/>
    </source>
</evidence>
<organism evidence="3 4">
    <name type="scientific">Xanthomonas arboricola pv. populi</name>
    <dbReference type="NCBI Taxonomy" id="487823"/>
    <lineage>
        <taxon>Bacteria</taxon>
        <taxon>Pseudomonadati</taxon>
        <taxon>Pseudomonadota</taxon>
        <taxon>Gammaproteobacteria</taxon>
        <taxon>Lysobacterales</taxon>
        <taxon>Lysobacteraceae</taxon>
        <taxon>Xanthomonas</taxon>
    </lineage>
</organism>
<name>A0A2S6YZG1_9XANT</name>
<evidence type="ECO:0008006" key="5">
    <source>
        <dbReference type="Google" id="ProtNLM"/>
    </source>
</evidence>
<dbReference type="Gene3D" id="2.60.120.1440">
    <property type="match status" value="1"/>
</dbReference>
<sequence length="327" mass="36608">MRPDDTKSPTPLDPCVLEQAAEWVVRLGEHGGVQDQAACERWQQQHPDNARAWRRVEELLGTINAVPPSIARPVLDRPKHPGRRLAMKHLGAWLLAAPAGWLAWQLWEQSNWDQRFTTGTGEWQHQHQQLADGTQIELDSGTSLDVAYGAKQRLLRLQQGQVLIKTTPDTMPSPRPFRVATTHGYMQALGTRFNVRVGECRTHLAVFDGAVRIELGGKTRSFCRVDAGFAVWFDRDRCVIAPKPTEQLTGWSKGLLVINAEPLGQVLEELGRYRHGVLRCDPSVAHLLVSGVFPLADIDQSLDMIAQTHGLAIERRANGWWTTVVPK</sequence>
<accession>A0A2S6YZG1</accession>
<protein>
    <recommendedName>
        <fullName evidence="5">Iron dicitrate transport regulator FecR</fullName>
    </recommendedName>
</protein>
<comment type="caution">
    <text evidence="3">The sequence shown here is derived from an EMBL/GenBank/DDBJ whole genome shotgun (WGS) entry which is preliminary data.</text>
</comment>
<dbReference type="AlphaFoldDB" id="A0A2S6YZG1"/>
<gene>
    <name evidence="3" type="ORF">XaplCFBP3122_20235</name>
</gene>
<dbReference type="Pfam" id="PF04773">
    <property type="entry name" value="FecR"/>
    <property type="match status" value="1"/>
</dbReference>
<proteinExistence type="predicted"/>
<feature type="domain" description="FecR protein" evidence="1">
    <location>
        <begin position="120"/>
        <end position="212"/>
    </location>
</feature>
<evidence type="ECO:0000313" key="4">
    <source>
        <dbReference type="Proteomes" id="UP000238270"/>
    </source>
</evidence>
<dbReference type="InterPro" id="IPR032623">
    <property type="entry name" value="FecR_N"/>
</dbReference>